<dbReference type="GO" id="GO:0016829">
    <property type="term" value="F:lyase activity"/>
    <property type="evidence" value="ECO:0007669"/>
    <property type="project" value="UniProtKB-KW"/>
</dbReference>
<dbReference type="InterPro" id="IPR001106">
    <property type="entry name" value="Aromatic_Lyase"/>
</dbReference>
<dbReference type="FunFam" id="1.10.275.10:FF:000005">
    <property type="entry name" value="Histidine ammonia-lyase"/>
    <property type="match status" value="1"/>
</dbReference>
<dbReference type="EMBL" id="CAJNOK010008406">
    <property type="protein sequence ID" value="CAF1062780.1"/>
    <property type="molecule type" value="Genomic_DNA"/>
</dbReference>
<dbReference type="EMBL" id="CAJOBA010008421">
    <property type="protein sequence ID" value="CAF3828142.1"/>
    <property type="molecule type" value="Genomic_DNA"/>
</dbReference>
<dbReference type="InterPro" id="IPR008948">
    <property type="entry name" value="L-Aspartase-like"/>
</dbReference>
<evidence type="ECO:0000313" key="4">
    <source>
        <dbReference type="EMBL" id="CAF1062780.1"/>
    </source>
</evidence>
<name>A0A8S2DXL2_9BILA</name>
<comment type="similarity">
    <text evidence="1">Belongs to the PAL/histidase family.</text>
</comment>
<accession>A0A8S2DXL2</accession>
<dbReference type="Gene3D" id="1.10.275.10">
    <property type="entry name" value="Fumarase/aspartase (N-terminal domain)"/>
    <property type="match status" value="1"/>
</dbReference>
<evidence type="ECO:0000256" key="1">
    <source>
        <dbReference type="ARBA" id="ARBA00007238"/>
    </source>
</evidence>
<dbReference type="Proteomes" id="UP000682733">
    <property type="component" value="Unassembled WGS sequence"/>
</dbReference>
<evidence type="ECO:0008006" key="7">
    <source>
        <dbReference type="Google" id="ProtNLM"/>
    </source>
</evidence>
<dbReference type="Pfam" id="PF00221">
    <property type="entry name" value="Lyase_aromatic"/>
    <property type="match status" value="1"/>
</dbReference>
<dbReference type="Proteomes" id="UP000677228">
    <property type="component" value="Unassembled WGS sequence"/>
</dbReference>
<gene>
    <name evidence="4" type="ORF">OVA965_LOCUS17501</name>
    <name evidence="5" type="ORF">TMI583_LOCUS17512</name>
</gene>
<organism evidence="4 6">
    <name type="scientific">Didymodactylos carnosus</name>
    <dbReference type="NCBI Taxonomy" id="1234261"/>
    <lineage>
        <taxon>Eukaryota</taxon>
        <taxon>Metazoa</taxon>
        <taxon>Spiralia</taxon>
        <taxon>Gnathifera</taxon>
        <taxon>Rotifera</taxon>
        <taxon>Eurotatoria</taxon>
        <taxon>Bdelloidea</taxon>
        <taxon>Philodinida</taxon>
        <taxon>Philodinidae</taxon>
        <taxon>Didymodactylos</taxon>
    </lineage>
</organism>
<dbReference type="Gene3D" id="1.20.200.10">
    <property type="entry name" value="Fumarase/aspartase (Central domain)"/>
    <property type="match status" value="2"/>
</dbReference>
<reference evidence="4" key="1">
    <citation type="submission" date="2021-02" db="EMBL/GenBank/DDBJ databases">
        <authorList>
            <person name="Nowell W R."/>
        </authorList>
    </citation>
    <scope>NUCLEOTIDE SEQUENCE</scope>
</reference>
<keyword evidence="2" id="KW-0456">Lyase</keyword>
<protein>
    <recommendedName>
        <fullName evidence="7">Phenylalanine ammonia-lyase</fullName>
    </recommendedName>
</protein>
<feature type="region of interest" description="Disordered" evidence="3">
    <location>
        <begin position="1"/>
        <end position="31"/>
    </location>
</feature>
<dbReference type="AlphaFoldDB" id="A0A8S2DXL2"/>
<dbReference type="InterPro" id="IPR024083">
    <property type="entry name" value="Fumarase/histidase_N"/>
</dbReference>
<comment type="caution">
    <text evidence="4">The sequence shown here is derived from an EMBL/GenBank/DDBJ whole genome shotgun (WGS) entry which is preliminary data.</text>
</comment>
<dbReference type="PANTHER" id="PTHR10362">
    <property type="entry name" value="HISTIDINE AMMONIA-LYASE"/>
    <property type="match status" value="1"/>
</dbReference>
<proteinExistence type="inferred from homology"/>
<dbReference type="SUPFAM" id="SSF48557">
    <property type="entry name" value="L-aspartase-like"/>
    <property type="match status" value="1"/>
</dbReference>
<evidence type="ECO:0000256" key="3">
    <source>
        <dbReference type="SAM" id="MobiDB-lite"/>
    </source>
</evidence>
<evidence type="ECO:0000313" key="5">
    <source>
        <dbReference type="EMBL" id="CAF3828142.1"/>
    </source>
</evidence>
<evidence type="ECO:0000313" key="6">
    <source>
        <dbReference type="Proteomes" id="UP000677228"/>
    </source>
</evidence>
<sequence length="533" mass="59305">MTQPKFRTIGHSDIEDISSEMESSEQQNNSLSMSTTLDPIILSGKGLTIEQVIMIVRQNYPVEITNDISVHKKMADSCEYIRKTVDESQPLYGVTTLFGGMAHRQISASQASELQNNLVYFHKTGAGAYVPLEDARAAMLLRANSHLIGVSGIRMEITDRLIKFIKEHITPLIPEFGSVGASGDLVPLTYVVGSICGTDKSFKVNFRGEKMNAIDALEQVDLKRMSLQPKEGLAMINGTSMMTASATIAVYDLYILFAATLHAHALAIQALYGNNQPFHPFLHEMKPHHGQKLIASTILDLLSNSKMINDHLDGTHNMRQNVLIQDRYSIRAMPQYLGPFIEMLHQIARTVEVEINSANDNPLIDVENQKAYDVQIAQIVASEFSNGLPDCLISNPQREVNMGVKGLQLCANSIMPYLLFFGNSIADRYSTHAEQYNQNINSMGHVSANLARHSVSTMKQLISIAFLIFVQGVDLRSKSLVPINHDKPYIWNDNEQALDEHISLVADSLTDENSSLFKAIQMTANHLLIDRHK</sequence>
<dbReference type="CDD" id="cd00332">
    <property type="entry name" value="PAL-HAL"/>
    <property type="match status" value="1"/>
</dbReference>
<evidence type="ECO:0000256" key="2">
    <source>
        <dbReference type="ARBA" id="ARBA00023239"/>
    </source>
</evidence>